<evidence type="ECO:0000313" key="2">
    <source>
        <dbReference type="Proteomes" id="UP000075260"/>
    </source>
</evidence>
<dbReference type="EMBL" id="JEMA01000842">
    <property type="protein sequence ID" value="KYF65304.1"/>
    <property type="molecule type" value="Genomic_DNA"/>
</dbReference>
<reference evidence="1 2" key="1">
    <citation type="submission" date="2014-02" db="EMBL/GenBank/DDBJ databases">
        <title>The small core and large imbalanced accessory genome model reveals a collaborative survival strategy of Sorangium cellulosum strains in nature.</title>
        <authorList>
            <person name="Han K."/>
            <person name="Peng R."/>
            <person name="Blom J."/>
            <person name="Li Y.-Z."/>
        </authorList>
    </citation>
    <scope>NUCLEOTIDE SEQUENCE [LARGE SCALE GENOMIC DNA]</scope>
    <source>
        <strain evidence="1 2">So0008-312</strain>
    </source>
</reference>
<gene>
    <name evidence="1" type="ORF">BE15_14925</name>
</gene>
<sequence>MRAEAPATIVAGVIAPRPRPLFAAISREFLEPRAGVCQAAGRAARRARALADARASRRAALVSARGAPRALHAKLA</sequence>
<dbReference type="Proteomes" id="UP000075260">
    <property type="component" value="Unassembled WGS sequence"/>
</dbReference>
<organism evidence="1 2">
    <name type="scientific">Sorangium cellulosum</name>
    <name type="common">Polyangium cellulosum</name>
    <dbReference type="NCBI Taxonomy" id="56"/>
    <lineage>
        <taxon>Bacteria</taxon>
        <taxon>Pseudomonadati</taxon>
        <taxon>Myxococcota</taxon>
        <taxon>Polyangia</taxon>
        <taxon>Polyangiales</taxon>
        <taxon>Polyangiaceae</taxon>
        <taxon>Sorangium</taxon>
    </lineage>
</organism>
<protein>
    <submittedName>
        <fullName evidence="1">Uncharacterized protein</fullName>
    </submittedName>
</protein>
<proteinExistence type="predicted"/>
<name>A0A150QBD3_SORCE</name>
<evidence type="ECO:0000313" key="1">
    <source>
        <dbReference type="EMBL" id="KYF65304.1"/>
    </source>
</evidence>
<comment type="caution">
    <text evidence="1">The sequence shown here is derived from an EMBL/GenBank/DDBJ whole genome shotgun (WGS) entry which is preliminary data.</text>
</comment>
<accession>A0A150QBD3</accession>
<dbReference type="AlphaFoldDB" id="A0A150QBD3"/>